<evidence type="ECO:0000313" key="9">
    <source>
        <dbReference type="Proteomes" id="UP000642809"/>
    </source>
</evidence>
<name>A0A8J3G4R7_9BACT</name>
<dbReference type="GO" id="GO:0000272">
    <property type="term" value="P:polysaccharide catabolic process"/>
    <property type="evidence" value="ECO:0007669"/>
    <property type="project" value="UniProtKB-KW"/>
</dbReference>
<dbReference type="SUPFAM" id="SSF51445">
    <property type="entry name" value="(Trans)glycosidases"/>
    <property type="match status" value="1"/>
</dbReference>
<dbReference type="InterPro" id="IPR017853">
    <property type="entry name" value="GH"/>
</dbReference>
<dbReference type="InterPro" id="IPR044846">
    <property type="entry name" value="GH10"/>
</dbReference>
<reference evidence="8" key="2">
    <citation type="submission" date="2020-09" db="EMBL/GenBank/DDBJ databases">
        <authorList>
            <person name="Sun Q."/>
            <person name="Kim S."/>
        </authorList>
    </citation>
    <scope>NUCLEOTIDE SEQUENCE</scope>
    <source>
        <strain evidence="8">KCTC 23224</strain>
    </source>
</reference>
<accession>A0A8J3G4R7</accession>
<dbReference type="EMBL" id="BMYF01000005">
    <property type="protein sequence ID" value="GHB31947.1"/>
    <property type="molecule type" value="Genomic_DNA"/>
</dbReference>
<evidence type="ECO:0000256" key="4">
    <source>
        <dbReference type="ARBA" id="ARBA00023326"/>
    </source>
</evidence>
<dbReference type="PROSITE" id="PS51760">
    <property type="entry name" value="GH10_2"/>
    <property type="match status" value="1"/>
</dbReference>
<dbReference type="InterPro" id="IPR001000">
    <property type="entry name" value="GH10_dom"/>
</dbReference>
<dbReference type="InterPro" id="IPR031158">
    <property type="entry name" value="GH10_AS"/>
</dbReference>
<keyword evidence="3 6" id="KW-0326">Glycosidase</keyword>
<dbReference type="PANTHER" id="PTHR31490:SF90">
    <property type="entry name" value="ENDO-1,4-BETA-XYLANASE A"/>
    <property type="match status" value="1"/>
</dbReference>
<keyword evidence="2 6" id="KW-0119">Carbohydrate metabolism</keyword>
<keyword evidence="9" id="KW-1185">Reference proteome</keyword>
<keyword evidence="4 6" id="KW-0624">Polysaccharide degradation</keyword>
<comment type="caution">
    <text evidence="8">The sequence shown here is derived from an EMBL/GenBank/DDBJ whole genome shotgun (WGS) entry which is preliminary data.</text>
</comment>
<feature type="active site" description="Nucleophile" evidence="5">
    <location>
        <position position="272"/>
    </location>
</feature>
<protein>
    <recommendedName>
        <fullName evidence="6">Beta-xylanase</fullName>
        <ecNumber evidence="6">3.2.1.8</ecNumber>
    </recommendedName>
</protein>
<dbReference type="GO" id="GO:0031176">
    <property type="term" value="F:endo-1,4-beta-xylanase activity"/>
    <property type="evidence" value="ECO:0007669"/>
    <property type="project" value="UniProtKB-EC"/>
</dbReference>
<dbReference type="SMART" id="SM00633">
    <property type="entry name" value="Glyco_10"/>
    <property type="match status" value="1"/>
</dbReference>
<organism evidence="8 9">
    <name type="scientific">Mongoliitalea lutea</name>
    <dbReference type="NCBI Taxonomy" id="849756"/>
    <lineage>
        <taxon>Bacteria</taxon>
        <taxon>Pseudomonadati</taxon>
        <taxon>Bacteroidota</taxon>
        <taxon>Cytophagia</taxon>
        <taxon>Cytophagales</taxon>
        <taxon>Cyclobacteriaceae</taxon>
        <taxon>Mongoliitalea</taxon>
    </lineage>
</organism>
<keyword evidence="1 6" id="KW-0378">Hydrolase</keyword>
<comment type="catalytic activity">
    <reaction evidence="6">
        <text>Endohydrolysis of (1-&gt;4)-beta-D-xylosidic linkages in xylans.</text>
        <dbReference type="EC" id="3.2.1.8"/>
    </reaction>
</comment>
<dbReference type="PRINTS" id="PR00134">
    <property type="entry name" value="GLHYDRLASE10"/>
</dbReference>
<evidence type="ECO:0000256" key="2">
    <source>
        <dbReference type="ARBA" id="ARBA00023277"/>
    </source>
</evidence>
<dbReference type="PANTHER" id="PTHR31490">
    <property type="entry name" value="GLYCOSYL HYDROLASE"/>
    <property type="match status" value="1"/>
</dbReference>
<evidence type="ECO:0000256" key="6">
    <source>
        <dbReference type="RuleBase" id="RU361174"/>
    </source>
</evidence>
<evidence type="ECO:0000256" key="5">
    <source>
        <dbReference type="PROSITE-ProRule" id="PRU10061"/>
    </source>
</evidence>
<evidence type="ECO:0000256" key="3">
    <source>
        <dbReference type="ARBA" id="ARBA00023295"/>
    </source>
</evidence>
<dbReference type="PROSITE" id="PS00591">
    <property type="entry name" value="GH10_1"/>
    <property type="match status" value="1"/>
</dbReference>
<dbReference type="Gene3D" id="3.20.20.80">
    <property type="entry name" value="Glycosidases"/>
    <property type="match status" value="1"/>
</dbReference>
<comment type="similarity">
    <text evidence="6">Belongs to the glycosyl hydrolase 10 (cellulase F) family.</text>
</comment>
<reference evidence="8" key="1">
    <citation type="journal article" date="2014" name="Int. J. Syst. Evol. Microbiol.">
        <title>Complete genome sequence of Corynebacterium casei LMG S-19264T (=DSM 44701T), isolated from a smear-ripened cheese.</title>
        <authorList>
            <consortium name="US DOE Joint Genome Institute (JGI-PGF)"/>
            <person name="Walter F."/>
            <person name="Albersmeier A."/>
            <person name="Kalinowski J."/>
            <person name="Ruckert C."/>
        </authorList>
    </citation>
    <scope>NUCLEOTIDE SEQUENCE</scope>
    <source>
        <strain evidence="8">KCTC 23224</strain>
    </source>
</reference>
<feature type="domain" description="GH10" evidence="7">
    <location>
        <begin position="29"/>
        <end position="379"/>
    </location>
</feature>
<dbReference type="Proteomes" id="UP000642809">
    <property type="component" value="Unassembled WGS sequence"/>
</dbReference>
<evidence type="ECO:0000256" key="1">
    <source>
        <dbReference type="ARBA" id="ARBA00022801"/>
    </source>
</evidence>
<dbReference type="EC" id="3.2.1.8" evidence="6"/>
<proteinExistence type="inferred from homology"/>
<dbReference type="AlphaFoldDB" id="A0A8J3G4R7"/>
<evidence type="ECO:0000259" key="7">
    <source>
        <dbReference type="PROSITE" id="PS51760"/>
    </source>
</evidence>
<dbReference type="Pfam" id="PF00331">
    <property type="entry name" value="Glyco_hydro_10"/>
    <property type="match status" value="1"/>
</dbReference>
<sequence>MIAHNNDNTMKTILSNLFTFLILFFFIGSLHSQSLKDHFEPVFDIGAAINQRQIIGQGNDSQAEVLISKHFNSLTPENIMKWALIHPQPNQYNFEAMDQLVSLAERTKSKIVGHTLVWHNQTPAWVYQDEKGNDLPKDQLIARMENHIETIMGRYKGKIMGYDVVNEAILDDGEMRPSKWYEIAGKDFIKSAFIKASEVDPEAELYYNDYNMWKPAKRDAAIELTKEMRAEGIKIDGIGMQGHYGLESPSLEIIEECIVKIAEAGFQVMITELDIDLLPNPVNRHGADIDATFPQDDSYNIYKDGLPEEVQAKLAKRYQELFELFVKHQDKISRVTFWGLHDGASWLNNWPMPRRTAYPLVIDRNYQEKEEIIKALLSIPTEN</sequence>
<evidence type="ECO:0000313" key="8">
    <source>
        <dbReference type="EMBL" id="GHB31947.1"/>
    </source>
</evidence>
<gene>
    <name evidence="8" type="primary">xynA</name>
    <name evidence="8" type="ORF">GCM10008106_11100</name>
</gene>